<dbReference type="Pfam" id="PF13532">
    <property type="entry name" value="2OG-FeII_Oxy_2"/>
    <property type="match status" value="1"/>
</dbReference>
<accession>A0A0D3IR97</accession>
<sequence length="291" mass="32291">MLSLVYARQKEVGGRRSRPIQSAVVAGFLAPGSSPDGLMPRPNQQHARLMPRPNNCLADDYLYCLPYYYSTGGARGATPPILGHALRWAAVLLCYARPCGVPVLCGDDEDALAAEADRYLRARRYEAGHFDGVIRHYRELQRPLRSWSSASRSLFDRVASLAALPSGAELLPVHVLDLEAHGEISRHVDHVEYSGGPRLTTARRLASESIVGLSLLSHAVMLLQHEADPAAAFELLLPRRSLYVLRGEARYRWAHSLPLQPSFEGQSLPPKSRRISVILRDRPPNEVPREV</sequence>
<evidence type="ECO:0000259" key="1">
    <source>
        <dbReference type="Pfam" id="PF13532"/>
    </source>
</evidence>
<reference evidence="3" key="1">
    <citation type="journal article" date="2013" name="Nature">
        <title>Pan genome of the phytoplankton Emiliania underpins its global distribution.</title>
        <authorList>
            <person name="Read B.A."/>
            <person name="Kegel J."/>
            <person name="Klute M.J."/>
            <person name="Kuo A."/>
            <person name="Lefebvre S.C."/>
            <person name="Maumus F."/>
            <person name="Mayer C."/>
            <person name="Miller J."/>
            <person name="Monier A."/>
            <person name="Salamov A."/>
            <person name="Young J."/>
            <person name="Aguilar M."/>
            <person name="Claverie J.M."/>
            <person name="Frickenhaus S."/>
            <person name="Gonzalez K."/>
            <person name="Herman E.K."/>
            <person name="Lin Y.C."/>
            <person name="Napier J."/>
            <person name="Ogata H."/>
            <person name="Sarno A.F."/>
            <person name="Shmutz J."/>
            <person name="Schroeder D."/>
            <person name="de Vargas C."/>
            <person name="Verret F."/>
            <person name="von Dassow P."/>
            <person name="Valentin K."/>
            <person name="Van de Peer Y."/>
            <person name="Wheeler G."/>
            <person name="Dacks J.B."/>
            <person name="Delwiche C.F."/>
            <person name="Dyhrman S.T."/>
            <person name="Glockner G."/>
            <person name="John U."/>
            <person name="Richards T."/>
            <person name="Worden A.Z."/>
            <person name="Zhang X."/>
            <person name="Grigoriev I.V."/>
            <person name="Allen A.E."/>
            <person name="Bidle K."/>
            <person name="Borodovsky M."/>
            <person name="Bowler C."/>
            <person name="Brownlee C."/>
            <person name="Cock J.M."/>
            <person name="Elias M."/>
            <person name="Gladyshev V.N."/>
            <person name="Groth M."/>
            <person name="Guda C."/>
            <person name="Hadaegh A."/>
            <person name="Iglesias-Rodriguez M.D."/>
            <person name="Jenkins J."/>
            <person name="Jones B.M."/>
            <person name="Lawson T."/>
            <person name="Leese F."/>
            <person name="Lindquist E."/>
            <person name="Lobanov A."/>
            <person name="Lomsadze A."/>
            <person name="Malik S.B."/>
            <person name="Marsh M.E."/>
            <person name="Mackinder L."/>
            <person name="Mock T."/>
            <person name="Mueller-Roeber B."/>
            <person name="Pagarete A."/>
            <person name="Parker M."/>
            <person name="Probert I."/>
            <person name="Quesneville H."/>
            <person name="Raines C."/>
            <person name="Rensing S.A."/>
            <person name="Riano-Pachon D.M."/>
            <person name="Richier S."/>
            <person name="Rokitta S."/>
            <person name="Shiraiwa Y."/>
            <person name="Soanes D.M."/>
            <person name="van der Giezen M."/>
            <person name="Wahlund T.M."/>
            <person name="Williams B."/>
            <person name="Wilson W."/>
            <person name="Wolfe G."/>
            <person name="Wurch L.L."/>
        </authorList>
    </citation>
    <scope>NUCLEOTIDE SEQUENCE</scope>
</reference>
<dbReference type="InterPro" id="IPR027450">
    <property type="entry name" value="AlkB-like"/>
</dbReference>
<organism evidence="2 3">
    <name type="scientific">Emiliania huxleyi (strain CCMP1516)</name>
    <dbReference type="NCBI Taxonomy" id="280463"/>
    <lineage>
        <taxon>Eukaryota</taxon>
        <taxon>Haptista</taxon>
        <taxon>Haptophyta</taxon>
        <taxon>Prymnesiophyceae</taxon>
        <taxon>Isochrysidales</taxon>
        <taxon>Noelaerhabdaceae</taxon>
        <taxon>Emiliania</taxon>
    </lineage>
</organism>
<dbReference type="InterPro" id="IPR032870">
    <property type="entry name" value="ALKBH7-like"/>
</dbReference>
<dbReference type="AlphaFoldDB" id="A0A0D3IR97"/>
<dbReference type="RefSeq" id="XP_005766211.1">
    <property type="nucleotide sequence ID" value="XM_005766154.1"/>
</dbReference>
<dbReference type="KEGG" id="ehx:EMIHUDRAFT_212276"/>
<dbReference type="eggNOG" id="KOG4176">
    <property type="taxonomic scope" value="Eukaryota"/>
</dbReference>
<dbReference type="PANTHER" id="PTHR21052:SF0">
    <property type="entry name" value="ALPHA-KETOGLUTARATE-DEPENDENT DIOXYGENASE ALKB HOMOLOG 7, MITOCHONDRIAL"/>
    <property type="match status" value="1"/>
</dbReference>
<dbReference type="GeneID" id="17260053"/>
<dbReference type="EnsemblProtists" id="EOD13782">
    <property type="protein sequence ID" value="EOD13782"/>
    <property type="gene ID" value="EMIHUDRAFT_212276"/>
</dbReference>
<dbReference type="PaxDb" id="2903-EOD13782"/>
<evidence type="ECO:0000313" key="2">
    <source>
        <dbReference type="EnsemblProtists" id="EOD13782"/>
    </source>
</evidence>
<name>A0A0D3IR97_EMIH1</name>
<dbReference type="HOGENOM" id="CLU_957892_0_0_1"/>
<dbReference type="SUPFAM" id="SSF51197">
    <property type="entry name" value="Clavaminate synthase-like"/>
    <property type="match status" value="1"/>
</dbReference>
<dbReference type="GO" id="GO:0006631">
    <property type="term" value="P:fatty acid metabolic process"/>
    <property type="evidence" value="ECO:0007669"/>
    <property type="project" value="TreeGrafter"/>
</dbReference>
<dbReference type="Proteomes" id="UP000013827">
    <property type="component" value="Unassembled WGS sequence"/>
</dbReference>
<dbReference type="PANTHER" id="PTHR21052">
    <property type="entry name" value="SPERMATOGENESIS ASSOCIATED 11-RELATED"/>
    <property type="match status" value="1"/>
</dbReference>
<protein>
    <recommendedName>
        <fullName evidence="1">Alpha-ketoglutarate-dependent dioxygenase AlkB-like domain-containing protein</fullName>
    </recommendedName>
</protein>
<dbReference type="Gene3D" id="2.60.120.590">
    <property type="entry name" value="Alpha-ketoglutarate-dependent dioxygenase AlkB-like"/>
    <property type="match status" value="1"/>
</dbReference>
<evidence type="ECO:0000313" key="3">
    <source>
        <dbReference type="Proteomes" id="UP000013827"/>
    </source>
</evidence>
<dbReference type="GO" id="GO:0006974">
    <property type="term" value="P:DNA damage response"/>
    <property type="evidence" value="ECO:0007669"/>
    <property type="project" value="InterPro"/>
</dbReference>
<proteinExistence type="predicted"/>
<dbReference type="InterPro" id="IPR037151">
    <property type="entry name" value="AlkB-like_sf"/>
</dbReference>
<dbReference type="GO" id="GO:0005759">
    <property type="term" value="C:mitochondrial matrix"/>
    <property type="evidence" value="ECO:0007669"/>
    <property type="project" value="TreeGrafter"/>
</dbReference>
<feature type="domain" description="Alpha-ketoglutarate-dependent dioxygenase AlkB-like" evidence="1">
    <location>
        <begin position="181"/>
        <end position="280"/>
    </location>
</feature>
<reference evidence="2" key="2">
    <citation type="submission" date="2024-10" db="UniProtKB">
        <authorList>
            <consortium name="EnsemblProtists"/>
        </authorList>
    </citation>
    <scope>IDENTIFICATION</scope>
</reference>
<dbReference type="OMA" id="LPYESSH"/>
<keyword evidence="3" id="KW-1185">Reference proteome</keyword>